<feature type="compositionally biased region" description="Low complexity" evidence="9">
    <location>
        <begin position="119"/>
        <end position="139"/>
    </location>
</feature>
<evidence type="ECO:0000313" key="11">
    <source>
        <dbReference type="Proteomes" id="UP000001429"/>
    </source>
</evidence>
<evidence type="ECO:0000256" key="1">
    <source>
        <dbReference type="ARBA" id="ARBA00004123"/>
    </source>
</evidence>
<sequence length="299" mass="34029">MSTNNTTTNNEDLISSLYPPPPPYYKFFTKDNLQKLSTWQENNQTTTVSSEVKLEEENTDPDSNNSEENSIPPGELRFLIPPKQPEGPQYRGYGNIWLFEDKLPNLKDSQWEQLYNTSTSTSTSTANTNIITNTDTDINGNQEVDAGDSTGDENLTSETKIKELHKLMDSLLLNFLELIGILSIDPIKYDKKIHDINLILININHLLNTYRPHQSRESLIMLLKNQIDYKFLEIDQINKKCLDIKSKIKNLINERITVVSDDTTTNTTTTKTTGLGDGDSIDEKEQLKQDIINRLLSSI</sequence>
<feature type="region of interest" description="Disordered" evidence="9">
    <location>
        <begin position="42"/>
        <end position="85"/>
    </location>
</feature>
<keyword evidence="4 8" id="KW-0805">Transcription regulation</keyword>
<gene>
    <name evidence="10" type="ORF">CAWG_02568</name>
</gene>
<keyword evidence="7 8" id="KW-0539">Nucleus</keyword>
<feature type="region of interest" description="Disordered" evidence="9">
    <location>
        <begin position="119"/>
        <end position="154"/>
    </location>
</feature>
<dbReference type="Pfam" id="PF05983">
    <property type="entry name" value="Med7"/>
    <property type="match status" value="1"/>
</dbReference>
<evidence type="ECO:0000256" key="9">
    <source>
        <dbReference type="SAM" id="MobiDB-lite"/>
    </source>
</evidence>
<dbReference type="GO" id="GO:0003712">
    <property type="term" value="F:transcription coregulator activity"/>
    <property type="evidence" value="ECO:0007669"/>
    <property type="project" value="InterPro"/>
</dbReference>
<evidence type="ECO:0000256" key="2">
    <source>
        <dbReference type="ARBA" id="ARBA00009994"/>
    </source>
</evidence>
<dbReference type="SUPFAM" id="SSF140718">
    <property type="entry name" value="Mediator hinge subcomplex-like"/>
    <property type="match status" value="1"/>
</dbReference>
<comment type="subunit">
    <text evidence="8">Component of the Mediator complex.</text>
</comment>
<dbReference type="InterPro" id="IPR037212">
    <property type="entry name" value="Med7/Med21-like"/>
</dbReference>
<evidence type="ECO:0000256" key="5">
    <source>
        <dbReference type="ARBA" id="ARBA00023159"/>
    </source>
</evidence>
<name>C4YQ14_CANAW</name>
<dbReference type="GO" id="GO:0006357">
    <property type="term" value="P:regulation of transcription by RNA polymerase II"/>
    <property type="evidence" value="ECO:0007669"/>
    <property type="project" value="InterPro"/>
</dbReference>
<dbReference type="InterPro" id="IPR009244">
    <property type="entry name" value="Mediatior_Med7"/>
</dbReference>
<keyword evidence="11" id="KW-1185">Reference proteome</keyword>
<evidence type="ECO:0000256" key="6">
    <source>
        <dbReference type="ARBA" id="ARBA00023163"/>
    </source>
</evidence>
<evidence type="ECO:0000256" key="4">
    <source>
        <dbReference type="ARBA" id="ARBA00023015"/>
    </source>
</evidence>
<evidence type="ECO:0000256" key="7">
    <source>
        <dbReference type="ARBA" id="ARBA00023242"/>
    </source>
</evidence>
<reference evidence="10 11" key="1">
    <citation type="journal article" date="2009" name="Nature">
        <title>Evolution of pathogenicity and sexual reproduction in eight Candida genomes.</title>
        <authorList>
            <person name="Butler G."/>
            <person name="Rasmussen M.D."/>
            <person name="Lin M.F."/>
            <person name="Santos M.A."/>
            <person name="Sakthikumar S."/>
            <person name="Munro C.A."/>
            <person name="Rheinbay E."/>
            <person name="Grabherr M."/>
            <person name="Forche A."/>
            <person name="Reedy J.L."/>
            <person name="Agrafioti I."/>
            <person name="Arnaud M.B."/>
            <person name="Bates S."/>
            <person name="Brown A.J."/>
            <person name="Brunke S."/>
            <person name="Costanzo M.C."/>
            <person name="Fitzpatrick D.A."/>
            <person name="de Groot P.W."/>
            <person name="Harris D."/>
            <person name="Hoyer L.L."/>
            <person name="Hube B."/>
            <person name="Klis F.M."/>
            <person name="Kodira C."/>
            <person name="Lennard N."/>
            <person name="Logue M.E."/>
            <person name="Martin R."/>
            <person name="Neiman A.M."/>
            <person name="Nikolaou E."/>
            <person name="Quail M.A."/>
            <person name="Quinn J."/>
            <person name="Santos M.C."/>
            <person name="Schmitzberger F.F."/>
            <person name="Sherlock G."/>
            <person name="Shah P."/>
            <person name="Silverstein K.A."/>
            <person name="Skrzypek M.S."/>
            <person name="Soll D."/>
            <person name="Staggs R."/>
            <person name="Stansfield I."/>
            <person name="Stumpf M.P."/>
            <person name="Sudbery P.E."/>
            <person name="Srikantha T."/>
            <person name="Zeng Q."/>
            <person name="Berman J."/>
            <person name="Berriman M."/>
            <person name="Heitman J."/>
            <person name="Gow N.A."/>
            <person name="Lorenz M.C."/>
            <person name="Birren B.W."/>
            <person name="Kellis M."/>
            <person name="Cuomo C.A."/>
        </authorList>
    </citation>
    <scope>NUCLEOTIDE SEQUENCE [LARGE SCALE GENOMIC DNA]</scope>
    <source>
        <strain evidence="10 11">WO-1</strain>
    </source>
</reference>
<comment type="subcellular location">
    <subcellularLocation>
        <location evidence="1 8">Nucleus</location>
    </subcellularLocation>
</comment>
<comment type="function">
    <text evidence="8">Component of the Mediator complex, a coactivator involved in the regulated transcription of nearly all RNA polymerase II-dependent genes. Mediator functions as a bridge to convey information from gene-specific regulatory proteins to the basal RNA polymerase II transcription machinery.</text>
</comment>
<dbReference type="PANTHER" id="PTHR21428:SF11">
    <property type="entry name" value="MEDIATOR OF RNA POLYMERASE II TRANSCRIPTION SUBUNIT 7"/>
    <property type="match status" value="1"/>
</dbReference>
<protein>
    <recommendedName>
        <fullName evidence="3 8">Mediator of RNA polymerase II transcription subunit 7</fullName>
    </recommendedName>
</protein>
<evidence type="ECO:0000313" key="10">
    <source>
        <dbReference type="EMBL" id="EEQ44303.1"/>
    </source>
</evidence>
<dbReference type="AlphaFoldDB" id="C4YQ14"/>
<dbReference type="Gene3D" id="6.10.140.200">
    <property type="match status" value="1"/>
</dbReference>
<organism evidence="10 11">
    <name type="scientific">Candida albicans (strain WO-1)</name>
    <name type="common">Yeast</name>
    <dbReference type="NCBI Taxonomy" id="294748"/>
    <lineage>
        <taxon>Eukaryota</taxon>
        <taxon>Fungi</taxon>
        <taxon>Dikarya</taxon>
        <taxon>Ascomycota</taxon>
        <taxon>Saccharomycotina</taxon>
        <taxon>Pichiomycetes</taxon>
        <taxon>Debaryomycetaceae</taxon>
        <taxon>Candida/Lodderomyces clade</taxon>
        <taxon>Candida</taxon>
    </lineage>
</organism>
<proteinExistence type="inferred from homology"/>
<evidence type="ECO:0000256" key="8">
    <source>
        <dbReference type="RuleBase" id="RU364060"/>
    </source>
</evidence>
<comment type="similarity">
    <text evidence="2 8">Belongs to the Mediator complex subunit 7 family.</text>
</comment>
<evidence type="ECO:0000256" key="3">
    <source>
        <dbReference type="ARBA" id="ARBA00020631"/>
    </source>
</evidence>
<dbReference type="EMBL" id="CM000310">
    <property type="protein sequence ID" value="EEQ44303.1"/>
    <property type="molecule type" value="Genomic_DNA"/>
</dbReference>
<keyword evidence="6 8" id="KW-0804">Transcription</keyword>
<keyword evidence="5 8" id="KW-0010">Activator</keyword>
<dbReference type="PANTHER" id="PTHR21428">
    <property type="entry name" value="MEDIATOR OF RNA POLYMERASE II TRANSCRIPTION SUBUNIT 7"/>
    <property type="match status" value="1"/>
</dbReference>
<dbReference type="PaxDb" id="5476-C4YQ14"/>
<dbReference type="GO" id="GO:0016592">
    <property type="term" value="C:mediator complex"/>
    <property type="evidence" value="ECO:0007669"/>
    <property type="project" value="InterPro"/>
</dbReference>
<dbReference type="Gene3D" id="6.10.140.1520">
    <property type="match status" value="1"/>
</dbReference>
<dbReference type="HOGENOM" id="CLU_065214_0_1_1"/>
<dbReference type="OMA" id="IHDSYSM"/>
<dbReference type="Proteomes" id="UP000001429">
    <property type="component" value="Chromosome 3"/>
</dbReference>
<dbReference type="GO" id="GO:0070847">
    <property type="term" value="C:core mediator complex"/>
    <property type="evidence" value="ECO:0007669"/>
    <property type="project" value="TreeGrafter"/>
</dbReference>
<dbReference type="InterPro" id="IPR044888">
    <property type="entry name" value="Mediatior_Med7_sf"/>
</dbReference>
<accession>C4YQ14</accession>
<dbReference type="OrthoDB" id="10253553at2759"/>
<dbReference type="VEuPathDB" id="FungiDB:CAWG_02568"/>